<evidence type="ECO:0000256" key="3">
    <source>
        <dbReference type="ARBA" id="ARBA00022989"/>
    </source>
</evidence>
<dbReference type="GeneID" id="4616472"/>
<sequence>MRAGLYLAVRLYLRLYALSLSVSLLMPFFALLFYAAGWVVSRGKADIEKFVYQLVGVVIAVIAQIATSEALWDLYIFMSGGQLEYLIASPSYPLAVLMAFYVTQFMFFGLGVAVTAAVVLAVIKGPVYAAAMTLAVLTAAIFSLPLLGIALALTYLLPYVRNPGPLSSVLNAAVMFFGGALYPASILPGALQAISHLLPFATWAEAVRSLALALELPIRLLGPLLGYMAYFALGVVVWNFYVRSLQRSGRYHVW</sequence>
<dbReference type="GO" id="GO:0140359">
    <property type="term" value="F:ABC-type transporter activity"/>
    <property type="evidence" value="ECO:0007669"/>
    <property type="project" value="InterPro"/>
</dbReference>
<dbReference type="PRINTS" id="PR00164">
    <property type="entry name" value="ABC2TRNSPORT"/>
</dbReference>
<feature type="domain" description="ABC-2 type transporter transmembrane" evidence="6">
    <location>
        <begin position="15"/>
        <end position="210"/>
    </location>
</feature>
<accession>A1RSZ6</accession>
<dbReference type="EMBL" id="CP000504">
    <property type="protein sequence ID" value="ABL88078.1"/>
    <property type="molecule type" value="Genomic_DNA"/>
</dbReference>
<protein>
    <submittedName>
        <fullName evidence="7">ABC-2 type transporter</fullName>
    </submittedName>
</protein>
<feature type="transmembrane region" description="Helical" evidence="5">
    <location>
        <begin position="92"/>
        <end position="122"/>
    </location>
</feature>
<evidence type="ECO:0000313" key="7">
    <source>
        <dbReference type="EMBL" id="ABL88078.1"/>
    </source>
</evidence>
<dbReference type="KEGG" id="pis:Pisl_0902"/>
<dbReference type="PANTHER" id="PTHR43229">
    <property type="entry name" value="NODULATION PROTEIN J"/>
    <property type="match status" value="1"/>
</dbReference>
<dbReference type="eggNOG" id="arCOG01465">
    <property type="taxonomic scope" value="Archaea"/>
</dbReference>
<comment type="subcellular location">
    <subcellularLocation>
        <location evidence="1">Membrane</location>
        <topology evidence="1">Multi-pass membrane protein</topology>
    </subcellularLocation>
</comment>
<dbReference type="HOGENOM" id="CLU_1092472_0_0_2"/>
<feature type="transmembrane region" description="Helical" evidence="5">
    <location>
        <begin position="169"/>
        <end position="190"/>
    </location>
</feature>
<gene>
    <name evidence="7" type="ordered locus">Pisl_0902</name>
</gene>
<dbReference type="Pfam" id="PF01061">
    <property type="entry name" value="ABC2_membrane"/>
    <property type="match status" value="1"/>
</dbReference>
<feature type="transmembrane region" description="Helical" evidence="5">
    <location>
        <begin position="15"/>
        <end position="38"/>
    </location>
</feature>
<dbReference type="RefSeq" id="WP_011762653.1">
    <property type="nucleotide sequence ID" value="NC_008701.1"/>
</dbReference>
<feature type="transmembrane region" description="Helical" evidence="5">
    <location>
        <begin position="50"/>
        <end position="72"/>
    </location>
</feature>
<dbReference type="InterPro" id="IPR000412">
    <property type="entry name" value="ABC_2_transport"/>
</dbReference>
<dbReference type="InterPro" id="IPR013525">
    <property type="entry name" value="ABC2_TM"/>
</dbReference>
<reference evidence="7" key="1">
    <citation type="submission" date="2006-12" db="EMBL/GenBank/DDBJ databases">
        <title>Complete sequence of Pyrobaculum islandicum DSM 4184.</title>
        <authorList>
            <person name="Copeland A."/>
            <person name="Lucas S."/>
            <person name="Lapidus A."/>
            <person name="Barry K."/>
            <person name="Detter J.C."/>
            <person name="Glavina del Rio T."/>
            <person name="Dalin E."/>
            <person name="Tice H."/>
            <person name="Pitluck S."/>
            <person name="Meincke L."/>
            <person name="Brettin T."/>
            <person name="Bruce D."/>
            <person name="Han C."/>
            <person name="Tapia R."/>
            <person name="Gilna P."/>
            <person name="Schmutz J."/>
            <person name="Larimer F."/>
            <person name="Land M."/>
            <person name="Hauser L."/>
            <person name="Kyrpides N."/>
            <person name="Mikhailova N."/>
            <person name="Cozen A.E."/>
            <person name="Fitz-Gibbon S.T."/>
            <person name="House C.H."/>
            <person name="Saltikov C."/>
            <person name="Lowe T."/>
            <person name="Richardson P."/>
        </authorList>
    </citation>
    <scope>NUCLEOTIDE SEQUENCE [LARGE SCALE GENOMIC DNA]</scope>
    <source>
        <strain evidence="7">DSM 4184</strain>
    </source>
</reference>
<keyword evidence="4 5" id="KW-0472">Membrane</keyword>
<evidence type="ECO:0000259" key="6">
    <source>
        <dbReference type="Pfam" id="PF01061"/>
    </source>
</evidence>
<proteinExistence type="predicted"/>
<keyword evidence="8" id="KW-1185">Reference proteome</keyword>
<dbReference type="STRING" id="384616.Pisl_0902"/>
<keyword evidence="2 5" id="KW-0812">Transmembrane</keyword>
<evidence type="ECO:0000256" key="2">
    <source>
        <dbReference type="ARBA" id="ARBA00022692"/>
    </source>
</evidence>
<evidence type="ECO:0000256" key="5">
    <source>
        <dbReference type="SAM" id="Phobius"/>
    </source>
</evidence>
<organism evidence="7 8">
    <name type="scientific">Pyrobaculum islandicum (strain DSM 4184 / JCM 9189 / GEO3)</name>
    <dbReference type="NCBI Taxonomy" id="384616"/>
    <lineage>
        <taxon>Archaea</taxon>
        <taxon>Thermoproteota</taxon>
        <taxon>Thermoprotei</taxon>
        <taxon>Thermoproteales</taxon>
        <taxon>Thermoproteaceae</taxon>
        <taxon>Pyrobaculum</taxon>
    </lineage>
</organism>
<evidence type="ECO:0000313" key="8">
    <source>
        <dbReference type="Proteomes" id="UP000002595"/>
    </source>
</evidence>
<dbReference type="PANTHER" id="PTHR43229:SF2">
    <property type="entry name" value="NODULATION PROTEIN J"/>
    <property type="match status" value="1"/>
</dbReference>
<feature type="transmembrane region" description="Helical" evidence="5">
    <location>
        <begin position="134"/>
        <end position="157"/>
    </location>
</feature>
<evidence type="ECO:0000256" key="1">
    <source>
        <dbReference type="ARBA" id="ARBA00004141"/>
    </source>
</evidence>
<dbReference type="OrthoDB" id="29215at2157"/>
<dbReference type="AlphaFoldDB" id="A1RSZ6"/>
<keyword evidence="3 5" id="KW-1133">Transmembrane helix</keyword>
<evidence type="ECO:0000256" key="4">
    <source>
        <dbReference type="ARBA" id="ARBA00023136"/>
    </source>
</evidence>
<feature type="transmembrane region" description="Helical" evidence="5">
    <location>
        <begin position="224"/>
        <end position="242"/>
    </location>
</feature>
<dbReference type="InterPro" id="IPR051784">
    <property type="entry name" value="Nod_factor_ABC_transporter"/>
</dbReference>
<dbReference type="GO" id="GO:0043190">
    <property type="term" value="C:ATP-binding cassette (ABC) transporter complex"/>
    <property type="evidence" value="ECO:0007669"/>
    <property type="project" value="InterPro"/>
</dbReference>
<dbReference type="Proteomes" id="UP000002595">
    <property type="component" value="Chromosome"/>
</dbReference>
<name>A1RSZ6_PYRIL</name>